<accession>A0ABY5SL49</accession>
<dbReference type="InterPro" id="IPR011701">
    <property type="entry name" value="MFS"/>
</dbReference>
<dbReference type="EMBL" id="CP091430">
    <property type="protein sequence ID" value="UVI33417.1"/>
    <property type="molecule type" value="Genomic_DNA"/>
</dbReference>
<evidence type="ECO:0000313" key="10">
    <source>
        <dbReference type="Proteomes" id="UP001057877"/>
    </source>
</evidence>
<feature type="transmembrane region" description="Helical" evidence="7">
    <location>
        <begin position="76"/>
        <end position="96"/>
    </location>
</feature>
<feature type="transmembrane region" description="Helical" evidence="7">
    <location>
        <begin position="12"/>
        <end position="34"/>
    </location>
</feature>
<dbReference type="PANTHER" id="PTHR23504:SF115">
    <property type="entry name" value="MULTIDRUG RESISTANCE PROTEIN 2"/>
    <property type="match status" value="1"/>
</dbReference>
<dbReference type="PROSITE" id="PS00216">
    <property type="entry name" value="SUGAR_TRANSPORT_1"/>
    <property type="match status" value="1"/>
</dbReference>
<dbReference type="InterPro" id="IPR001958">
    <property type="entry name" value="Tet-R_TetA/multi-R_MdtG-like"/>
</dbReference>
<dbReference type="InterPro" id="IPR005829">
    <property type="entry name" value="Sugar_transporter_CS"/>
</dbReference>
<dbReference type="NCBIfam" id="TIGR00880">
    <property type="entry name" value="2_A_01_02"/>
    <property type="match status" value="1"/>
</dbReference>
<dbReference type="SUPFAM" id="SSF103473">
    <property type="entry name" value="MFS general substrate transporter"/>
    <property type="match status" value="1"/>
</dbReference>
<evidence type="ECO:0000313" key="9">
    <source>
        <dbReference type="EMBL" id="UVI33417.1"/>
    </source>
</evidence>
<reference evidence="9" key="1">
    <citation type="submission" date="2022-01" db="EMBL/GenBank/DDBJ databases">
        <title>Paenibacillus spongiae sp. nov., isolated from marine sponge.</title>
        <authorList>
            <person name="Li Z."/>
            <person name="Zhang M."/>
        </authorList>
    </citation>
    <scope>NUCLEOTIDE SEQUENCE</scope>
    <source>
        <strain evidence="9">PHS-Z3</strain>
    </source>
</reference>
<feature type="transmembrane region" description="Helical" evidence="7">
    <location>
        <begin position="217"/>
        <end position="241"/>
    </location>
</feature>
<feature type="domain" description="Major facilitator superfamily (MFS) profile" evidence="8">
    <location>
        <begin position="11"/>
        <end position="394"/>
    </location>
</feature>
<comment type="similarity">
    <text evidence="2">Belongs to the major facilitator superfamily. TCR/Tet family.</text>
</comment>
<evidence type="ECO:0000256" key="2">
    <source>
        <dbReference type="ARBA" id="ARBA00007520"/>
    </source>
</evidence>
<name>A0ABY5SL49_9BACL</name>
<dbReference type="InterPro" id="IPR020846">
    <property type="entry name" value="MFS_dom"/>
</dbReference>
<feature type="transmembrane region" description="Helical" evidence="7">
    <location>
        <begin position="102"/>
        <end position="124"/>
    </location>
</feature>
<gene>
    <name evidence="9" type="ORF">L1F29_16935</name>
</gene>
<evidence type="ECO:0000256" key="7">
    <source>
        <dbReference type="SAM" id="Phobius"/>
    </source>
</evidence>
<proteinExistence type="inferred from homology"/>
<evidence type="ECO:0000256" key="6">
    <source>
        <dbReference type="ARBA" id="ARBA00023136"/>
    </source>
</evidence>
<dbReference type="RefSeq" id="WP_258389470.1">
    <property type="nucleotide sequence ID" value="NZ_CP091430.1"/>
</dbReference>
<keyword evidence="10" id="KW-1185">Reference proteome</keyword>
<feature type="transmembrane region" description="Helical" evidence="7">
    <location>
        <begin position="164"/>
        <end position="184"/>
    </location>
</feature>
<dbReference type="InterPro" id="IPR036259">
    <property type="entry name" value="MFS_trans_sf"/>
</dbReference>
<comment type="subcellular location">
    <subcellularLocation>
        <location evidence="1">Cell membrane</location>
        <topology evidence="1">Multi-pass membrane protein</topology>
    </subcellularLocation>
</comment>
<feature type="transmembrane region" description="Helical" evidence="7">
    <location>
        <begin position="253"/>
        <end position="272"/>
    </location>
</feature>
<evidence type="ECO:0000259" key="8">
    <source>
        <dbReference type="PROSITE" id="PS50850"/>
    </source>
</evidence>
<evidence type="ECO:0000256" key="1">
    <source>
        <dbReference type="ARBA" id="ARBA00004651"/>
    </source>
</evidence>
<dbReference type="Pfam" id="PF07690">
    <property type="entry name" value="MFS_1"/>
    <property type="match status" value="1"/>
</dbReference>
<feature type="transmembrane region" description="Helical" evidence="7">
    <location>
        <begin position="369"/>
        <end position="389"/>
    </location>
</feature>
<protein>
    <submittedName>
        <fullName evidence="9">MFS transporter</fullName>
    </submittedName>
</protein>
<evidence type="ECO:0000256" key="4">
    <source>
        <dbReference type="ARBA" id="ARBA00022692"/>
    </source>
</evidence>
<keyword evidence="3" id="KW-0813">Transport</keyword>
<feature type="transmembrane region" description="Helical" evidence="7">
    <location>
        <begin position="46"/>
        <end position="64"/>
    </location>
</feature>
<keyword evidence="5 7" id="KW-1133">Transmembrane helix</keyword>
<dbReference type="PRINTS" id="PR01035">
    <property type="entry name" value="TCRTETA"/>
</dbReference>
<feature type="transmembrane region" description="Helical" evidence="7">
    <location>
        <begin position="284"/>
        <end position="317"/>
    </location>
</feature>
<dbReference type="PANTHER" id="PTHR23504">
    <property type="entry name" value="MAJOR FACILITATOR SUPERFAMILY DOMAIN-CONTAINING PROTEIN 10"/>
    <property type="match status" value="1"/>
</dbReference>
<dbReference type="CDD" id="cd17325">
    <property type="entry name" value="MFS_MdtG_SLC18_like"/>
    <property type="match status" value="1"/>
</dbReference>
<organism evidence="9 10">
    <name type="scientific">Paenibacillus spongiae</name>
    <dbReference type="NCBI Taxonomy" id="2909671"/>
    <lineage>
        <taxon>Bacteria</taxon>
        <taxon>Bacillati</taxon>
        <taxon>Bacillota</taxon>
        <taxon>Bacilli</taxon>
        <taxon>Bacillales</taxon>
        <taxon>Paenibacillaceae</taxon>
        <taxon>Paenibacillus</taxon>
    </lineage>
</organism>
<keyword evidence="6 7" id="KW-0472">Membrane</keyword>
<dbReference type="Proteomes" id="UP001057877">
    <property type="component" value="Chromosome"/>
</dbReference>
<evidence type="ECO:0000256" key="3">
    <source>
        <dbReference type="ARBA" id="ARBA00022448"/>
    </source>
</evidence>
<dbReference type="PROSITE" id="PS50850">
    <property type="entry name" value="MFS"/>
    <property type="match status" value="1"/>
</dbReference>
<feature type="transmembrane region" description="Helical" evidence="7">
    <location>
        <begin position="136"/>
        <end position="158"/>
    </location>
</feature>
<dbReference type="Gene3D" id="1.20.1250.20">
    <property type="entry name" value="MFS general substrate transporter like domains"/>
    <property type="match status" value="1"/>
</dbReference>
<sequence>MKKTIKEQKMVLIILLSNIFIAFLGIGLVIPVMPSFMNDMNLSGKTMGYLVAAFAVSQLLLSPIAGRWVDRYGRKIMIIIGLVLFGISELVFGLGTHVSVLYVSRILGGFSAAFIMPAVTAYIADITSIEERPKAMGYMSAAISTGFIIGPGVGGFIAEYGIRMPFFFAAAIAFVACISSIFILKEPLTKSQLEEISANTKQSSFFSDLKRSLNPRYFIAFVIVFVLAFGLSAYETVFSLFSDHKFGYTPKEIAAIITISSIFGVVVQIFMFGKMVDKLGEKKVIQLCLIIGAVLAVGSTLVSGFWAVLAVTCLIFLAFDLLRPALTTFLSRAAGKEQGFVAGMNSTYTSLGNIVGPAMGGILFDVNIHYPYLFAAVIMVIGLGITFMWKEEQFIESN</sequence>
<keyword evidence="4 7" id="KW-0812">Transmembrane</keyword>
<evidence type="ECO:0000256" key="5">
    <source>
        <dbReference type="ARBA" id="ARBA00022989"/>
    </source>
</evidence>